<dbReference type="Proteomes" id="UP001159363">
    <property type="component" value="Chromosome 4"/>
</dbReference>
<organism evidence="2 3">
    <name type="scientific">Dryococelus australis</name>
    <dbReference type="NCBI Taxonomy" id="614101"/>
    <lineage>
        <taxon>Eukaryota</taxon>
        <taxon>Metazoa</taxon>
        <taxon>Ecdysozoa</taxon>
        <taxon>Arthropoda</taxon>
        <taxon>Hexapoda</taxon>
        <taxon>Insecta</taxon>
        <taxon>Pterygota</taxon>
        <taxon>Neoptera</taxon>
        <taxon>Polyneoptera</taxon>
        <taxon>Phasmatodea</taxon>
        <taxon>Verophasmatodea</taxon>
        <taxon>Anareolatae</taxon>
        <taxon>Phasmatidae</taxon>
        <taxon>Eurycanthinae</taxon>
        <taxon>Dryococelus</taxon>
    </lineage>
</organism>
<accession>A0ABQ9HJD8</accession>
<reference evidence="2 3" key="1">
    <citation type="submission" date="2023-02" db="EMBL/GenBank/DDBJ databases">
        <title>LHISI_Scaffold_Assembly.</title>
        <authorList>
            <person name="Stuart O.P."/>
            <person name="Cleave R."/>
            <person name="Magrath M.J.L."/>
            <person name="Mikheyev A.S."/>
        </authorList>
    </citation>
    <scope>NUCLEOTIDE SEQUENCE [LARGE SCALE GENOMIC DNA]</scope>
    <source>
        <strain evidence="2">Daus_M_001</strain>
        <tissue evidence="2">Leg muscle</tissue>
    </source>
</reference>
<proteinExistence type="predicted"/>
<evidence type="ECO:0000256" key="1">
    <source>
        <dbReference type="SAM" id="MobiDB-lite"/>
    </source>
</evidence>
<feature type="region of interest" description="Disordered" evidence="1">
    <location>
        <begin position="1"/>
        <end position="23"/>
    </location>
</feature>
<comment type="caution">
    <text evidence="2">The sequence shown here is derived from an EMBL/GenBank/DDBJ whole genome shotgun (WGS) entry which is preliminary data.</text>
</comment>
<evidence type="ECO:0000313" key="2">
    <source>
        <dbReference type="EMBL" id="KAJ8884444.1"/>
    </source>
</evidence>
<name>A0ABQ9HJD8_9NEOP</name>
<dbReference type="EMBL" id="JARBHB010000005">
    <property type="protein sequence ID" value="KAJ8884444.1"/>
    <property type="molecule type" value="Genomic_DNA"/>
</dbReference>
<gene>
    <name evidence="2" type="ORF">PR048_016301</name>
</gene>
<sequence>MSPADMWHRTRGQSQVQQRKGDGDMLAFSKVRPRQPDWVRGRRLEAGVERHSTRTPPTHVAATYQRARWGSARVLGAQGTDINLFITVDYEAHSRVGVGQISVGSRVRYASCSFYVYNSSHLWQVRLDMATSKRTKSQNGQLSPNGLLVKSCRTMPMVGGFSRGSPVFSALAFRPCFIPRFTLIGSQDLHIKSRPNHSTPNDRGTRCCLSKSRQPCIIIAVTNLAGWRLVRTARFEVASSMSLLSLLEYRLEPLLPLYATANSEPRPLEEDNFLWRNDNLQTPTIYIEKPYLRVDEGKSEVSIEQRQNARAGNREIQEKTR</sequence>
<feature type="compositionally biased region" description="Basic and acidic residues" evidence="1">
    <location>
        <begin position="312"/>
        <end position="321"/>
    </location>
</feature>
<protein>
    <submittedName>
        <fullName evidence="2">Uncharacterized protein</fullName>
    </submittedName>
</protein>
<keyword evidence="3" id="KW-1185">Reference proteome</keyword>
<evidence type="ECO:0000313" key="3">
    <source>
        <dbReference type="Proteomes" id="UP001159363"/>
    </source>
</evidence>
<feature type="region of interest" description="Disordered" evidence="1">
    <location>
        <begin position="298"/>
        <end position="321"/>
    </location>
</feature>